<comment type="caution">
    <text evidence="18">The sequence shown here is derived from an EMBL/GenBank/DDBJ whole genome shotgun (WGS) entry which is preliminary data.</text>
</comment>
<comment type="subcellular location">
    <subcellularLocation>
        <location evidence="1">Cytoplasm</location>
        <location evidence="1">Cytosol</location>
    </subcellularLocation>
</comment>
<comment type="pathway">
    <text evidence="2">Isoprenoid biosynthesis; isopentenyl diphosphate biosynthesis via mevalonate pathway; isopentenyl diphosphate from (R)-mevalonate: step 2/3.</text>
</comment>
<dbReference type="GO" id="GO:0004631">
    <property type="term" value="F:phosphomevalonate kinase activity"/>
    <property type="evidence" value="ECO:0007669"/>
    <property type="project" value="UniProtKB-EC"/>
</dbReference>
<keyword evidence="7" id="KW-0808">Transferase</keyword>
<keyword evidence="4" id="KW-0963">Cytoplasm</keyword>
<evidence type="ECO:0000256" key="16">
    <source>
        <dbReference type="ARBA" id="ARBA00023221"/>
    </source>
</evidence>
<evidence type="ECO:0000256" key="4">
    <source>
        <dbReference type="ARBA" id="ARBA00022490"/>
    </source>
</evidence>
<keyword evidence="12" id="KW-0752">Steroid biosynthesis</keyword>
<dbReference type="EMBL" id="JAWZYT010002402">
    <property type="protein sequence ID" value="KAK4304678.1"/>
    <property type="molecule type" value="Genomic_DNA"/>
</dbReference>
<dbReference type="InterPro" id="IPR005919">
    <property type="entry name" value="Pmev_kin_anim"/>
</dbReference>
<dbReference type="GO" id="GO:0005829">
    <property type="term" value="C:cytosol"/>
    <property type="evidence" value="ECO:0007669"/>
    <property type="project" value="UniProtKB-SubCell"/>
</dbReference>
<evidence type="ECO:0000256" key="11">
    <source>
        <dbReference type="ARBA" id="ARBA00022840"/>
    </source>
</evidence>
<evidence type="ECO:0000256" key="15">
    <source>
        <dbReference type="ARBA" id="ARBA00023166"/>
    </source>
</evidence>
<gene>
    <name evidence="18" type="ORF">Pmani_023385</name>
</gene>
<keyword evidence="19" id="KW-1185">Reference proteome</keyword>
<evidence type="ECO:0000256" key="12">
    <source>
        <dbReference type="ARBA" id="ARBA00022955"/>
    </source>
</evidence>
<keyword evidence="16" id="KW-0753">Steroid metabolism</keyword>
<evidence type="ECO:0000256" key="3">
    <source>
        <dbReference type="ARBA" id="ARBA00012958"/>
    </source>
</evidence>
<keyword evidence="9" id="KW-0418">Kinase</keyword>
<evidence type="ECO:0000256" key="10">
    <source>
        <dbReference type="ARBA" id="ARBA00022778"/>
    </source>
</evidence>
<keyword evidence="14" id="KW-0443">Lipid metabolism</keyword>
<sequence>MASQQPQLIVLVSGKRMTGKDYFMTRLRDRLDNKRDIVFFRLSAPLEEEFAAQSNLDGRYEMVSFGEMKRKKDPGYFIRAAIKMFNGVDDHESECNLDDYTDWIVVIHNNGANLRKELDALQVYIQSNIPYDTSIY</sequence>
<evidence type="ECO:0000256" key="2">
    <source>
        <dbReference type="ARBA" id="ARBA00005017"/>
    </source>
</evidence>
<dbReference type="EC" id="2.7.4.2" evidence="3"/>
<protein>
    <recommendedName>
        <fullName evidence="17">Phosphomevalonate kinase</fullName>
        <ecNumber evidence="3">2.7.4.2</ecNumber>
    </recommendedName>
</protein>
<accession>A0AAE1PA61</accession>
<evidence type="ECO:0000313" key="19">
    <source>
        <dbReference type="Proteomes" id="UP001292094"/>
    </source>
</evidence>
<dbReference type="Proteomes" id="UP001292094">
    <property type="component" value="Unassembled WGS sequence"/>
</dbReference>
<evidence type="ECO:0000256" key="13">
    <source>
        <dbReference type="ARBA" id="ARBA00023011"/>
    </source>
</evidence>
<dbReference type="Gene3D" id="3.40.50.300">
    <property type="entry name" value="P-loop containing nucleotide triphosphate hydrolases"/>
    <property type="match status" value="2"/>
</dbReference>
<dbReference type="GO" id="GO:0005524">
    <property type="term" value="F:ATP binding"/>
    <property type="evidence" value="ECO:0007669"/>
    <property type="project" value="UniProtKB-KW"/>
</dbReference>
<evidence type="ECO:0000256" key="5">
    <source>
        <dbReference type="ARBA" id="ARBA00022516"/>
    </source>
</evidence>
<dbReference type="Pfam" id="PF04275">
    <property type="entry name" value="P-mevalo_kinase"/>
    <property type="match status" value="1"/>
</dbReference>
<keyword evidence="6" id="KW-0153">Cholesterol metabolism</keyword>
<dbReference type="PANTHER" id="PTHR13101">
    <property type="entry name" value="PHOSPHOMEVALONATE KINASE"/>
    <property type="match status" value="1"/>
</dbReference>
<evidence type="ECO:0000256" key="9">
    <source>
        <dbReference type="ARBA" id="ARBA00022777"/>
    </source>
</evidence>
<keyword evidence="15" id="KW-1207">Sterol metabolism</keyword>
<keyword evidence="5" id="KW-0444">Lipid biosynthesis</keyword>
<evidence type="ECO:0000313" key="18">
    <source>
        <dbReference type="EMBL" id="KAK4304678.1"/>
    </source>
</evidence>
<evidence type="ECO:0000256" key="14">
    <source>
        <dbReference type="ARBA" id="ARBA00023098"/>
    </source>
</evidence>
<evidence type="ECO:0000256" key="6">
    <source>
        <dbReference type="ARBA" id="ARBA00022548"/>
    </source>
</evidence>
<dbReference type="PANTHER" id="PTHR13101:SF1">
    <property type="entry name" value="PHOSPHOMEVALONATE KINASE"/>
    <property type="match status" value="1"/>
</dbReference>
<name>A0AAE1PA61_9EUCA</name>
<keyword evidence="11" id="KW-0067">ATP-binding</keyword>
<dbReference type="GO" id="GO:0019287">
    <property type="term" value="P:isopentenyl diphosphate biosynthetic process, mevalonate pathway"/>
    <property type="evidence" value="ECO:0007669"/>
    <property type="project" value="TreeGrafter"/>
</dbReference>
<dbReference type="AlphaFoldDB" id="A0AAE1PA61"/>
<evidence type="ECO:0000256" key="1">
    <source>
        <dbReference type="ARBA" id="ARBA00004514"/>
    </source>
</evidence>
<reference evidence="18" key="1">
    <citation type="submission" date="2023-11" db="EMBL/GenBank/DDBJ databases">
        <title>Genome assemblies of two species of porcelain crab, Petrolisthes cinctipes and Petrolisthes manimaculis (Anomura: Porcellanidae).</title>
        <authorList>
            <person name="Angst P."/>
        </authorList>
    </citation>
    <scope>NUCLEOTIDE SEQUENCE</scope>
    <source>
        <strain evidence="18">PB745_02</strain>
        <tissue evidence="18">Gill</tissue>
    </source>
</reference>
<proteinExistence type="predicted"/>
<keyword evidence="13" id="KW-0756">Sterol biosynthesis</keyword>
<keyword evidence="8" id="KW-0547">Nucleotide-binding</keyword>
<dbReference type="InterPro" id="IPR027417">
    <property type="entry name" value="P-loop_NTPase"/>
</dbReference>
<dbReference type="GO" id="GO:0006695">
    <property type="term" value="P:cholesterol biosynthetic process"/>
    <property type="evidence" value="ECO:0007669"/>
    <property type="project" value="UniProtKB-KW"/>
</dbReference>
<organism evidence="18 19">
    <name type="scientific">Petrolisthes manimaculis</name>
    <dbReference type="NCBI Taxonomy" id="1843537"/>
    <lineage>
        <taxon>Eukaryota</taxon>
        <taxon>Metazoa</taxon>
        <taxon>Ecdysozoa</taxon>
        <taxon>Arthropoda</taxon>
        <taxon>Crustacea</taxon>
        <taxon>Multicrustacea</taxon>
        <taxon>Malacostraca</taxon>
        <taxon>Eumalacostraca</taxon>
        <taxon>Eucarida</taxon>
        <taxon>Decapoda</taxon>
        <taxon>Pleocyemata</taxon>
        <taxon>Anomura</taxon>
        <taxon>Galatheoidea</taxon>
        <taxon>Porcellanidae</taxon>
        <taxon>Petrolisthes</taxon>
    </lineage>
</organism>
<evidence type="ECO:0000256" key="8">
    <source>
        <dbReference type="ARBA" id="ARBA00022741"/>
    </source>
</evidence>
<evidence type="ECO:0000256" key="17">
    <source>
        <dbReference type="ARBA" id="ARBA00034549"/>
    </source>
</evidence>
<keyword evidence="10" id="KW-0152">Cholesterol biosynthesis</keyword>
<evidence type="ECO:0000256" key="7">
    <source>
        <dbReference type="ARBA" id="ARBA00022679"/>
    </source>
</evidence>